<reference evidence="1 2" key="2">
    <citation type="submission" date="2019-09" db="EMBL/GenBank/DDBJ databases">
        <authorList>
            <person name="Jin C."/>
        </authorList>
    </citation>
    <scope>NUCLEOTIDE SEQUENCE [LARGE SCALE GENOMIC DNA]</scope>
    <source>
        <strain evidence="1 2">BN140078</strain>
    </source>
</reference>
<dbReference type="RefSeq" id="WP_149841859.1">
    <property type="nucleotide sequence ID" value="NZ_VUOC01000004.1"/>
</dbReference>
<accession>A0A5B2VR12</accession>
<dbReference type="Proteomes" id="UP000324611">
    <property type="component" value="Unassembled WGS sequence"/>
</dbReference>
<evidence type="ECO:0000313" key="1">
    <source>
        <dbReference type="EMBL" id="KAA2240682.1"/>
    </source>
</evidence>
<gene>
    <name evidence="1" type="ORF">F0L74_31555</name>
</gene>
<dbReference type="EMBL" id="VUOC01000004">
    <property type="protein sequence ID" value="KAA2240682.1"/>
    <property type="molecule type" value="Genomic_DNA"/>
</dbReference>
<comment type="caution">
    <text evidence="1">The sequence shown here is derived from an EMBL/GenBank/DDBJ whole genome shotgun (WGS) entry which is preliminary data.</text>
</comment>
<sequence length="65" mass="7284">MEYHDMDYGKTRPQDYEQIIKEYPKYTATVLPAFLQLIKEQAVNLKPASKAVVQLGGLVEGVSGI</sequence>
<dbReference type="AlphaFoldDB" id="A0A5B2VR12"/>
<organism evidence="1 2">
    <name type="scientific">Chitinophaga agrisoli</name>
    <dbReference type="NCBI Taxonomy" id="2607653"/>
    <lineage>
        <taxon>Bacteria</taxon>
        <taxon>Pseudomonadati</taxon>
        <taxon>Bacteroidota</taxon>
        <taxon>Chitinophagia</taxon>
        <taxon>Chitinophagales</taxon>
        <taxon>Chitinophagaceae</taxon>
        <taxon>Chitinophaga</taxon>
    </lineage>
</organism>
<evidence type="ECO:0000313" key="2">
    <source>
        <dbReference type="Proteomes" id="UP000324611"/>
    </source>
</evidence>
<proteinExistence type="predicted"/>
<reference evidence="1 2" key="1">
    <citation type="submission" date="2019-09" db="EMBL/GenBank/DDBJ databases">
        <title>Chitinophaga ginsengihumi sp. nov., isolated from soil of ginseng rhizosphere.</title>
        <authorList>
            <person name="Lee J."/>
        </authorList>
    </citation>
    <scope>NUCLEOTIDE SEQUENCE [LARGE SCALE GENOMIC DNA]</scope>
    <source>
        <strain evidence="1 2">BN140078</strain>
    </source>
</reference>
<keyword evidence="2" id="KW-1185">Reference proteome</keyword>
<name>A0A5B2VR12_9BACT</name>
<protein>
    <submittedName>
        <fullName evidence="1">Uncharacterized protein</fullName>
    </submittedName>
</protein>